<evidence type="ECO:0000256" key="5">
    <source>
        <dbReference type="SAM" id="MobiDB-lite"/>
    </source>
</evidence>
<evidence type="ECO:0000313" key="6">
    <source>
        <dbReference type="EMBL" id="RFF42245.1"/>
    </source>
</evidence>
<name>A0A3E1KRL0_9XANT</name>
<keyword evidence="4" id="KW-0131">Cell cycle</keyword>
<protein>
    <submittedName>
        <fullName evidence="6">SMC-Scp complex subunit ScpB</fullName>
    </submittedName>
</protein>
<dbReference type="Proteomes" id="UP000259570">
    <property type="component" value="Unassembled WGS sequence"/>
</dbReference>
<dbReference type="AlphaFoldDB" id="A0A3E1KRL0"/>
<feature type="compositionally biased region" description="Polar residues" evidence="5">
    <location>
        <begin position="1"/>
        <end position="15"/>
    </location>
</feature>
<dbReference type="STRING" id="1843581.A7D16_02865"/>
<dbReference type="NCBIfam" id="TIGR00281">
    <property type="entry name" value="SMC-Scp complex subunit ScpB"/>
    <property type="match status" value="1"/>
</dbReference>
<comment type="caution">
    <text evidence="6">The sequence shown here is derived from an EMBL/GenBank/DDBJ whole genome shotgun (WGS) entry which is preliminary data.</text>
</comment>
<accession>A0A3E1KRL0</accession>
<organism evidence="6 7">
    <name type="scientific">Xanthomonas nasturtii</name>
    <dbReference type="NCBI Taxonomy" id="1843581"/>
    <lineage>
        <taxon>Bacteria</taxon>
        <taxon>Pseudomonadati</taxon>
        <taxon>Pseudomonadota</taxon>
        <taxon>Gammaproteobacteria</taxon>
        <taxon>Lysobacterales</taxon>
        <taxon>Lysobacteraceae</taxon>
        <taxon>Xanthomonas</taxon>
    </lineage>
</organism>
<dbReference type="PANTHER" id="PTHR34298">
    <property type="entry name" value="SEGREGATION AND CONDENSATION PROTEIN B"/>
    <property type="match status" value="1"/>
</dbReference>
<dbReference type="InterPro" id="IPR005234">
    <property type="entry name" value="ScpB_csome_segregation"/>
</dbReference>
<feature type="compositionally biased region" description="Polar residues" evidence="5">
    <location>
        <begin position="295"/>
        <end position="309"/>
    </location>
</feature>
<evidence type="ECO:0000313" key="7">
    <source>
        <dbReference type="Proteomes" id="UP000259570"/>
    </source>
</evidence>
<keyword evidence="2" id="KW-0132">Cell division</keyword>
<evidence type="ECO:0000256" key="2">
    <source>
        <dbReference type="ARBA" id="ARBA00022618"/>
    </source>
</evidence>
<feature type="compositionally biased region" description="Acidic residues" evidence="5">
    <location>
        <begin position="252"/>
        <end position="266"/>
    </location>
</feature>
<dbReference type="Gene3D" id="1.10.10.10">
    <property type="entry name" value="Winged helix-like DNA-binding domain superfamily/Winged helix DNA-binding domain"/>
    <property type="match status" value="2"/>
</dbReference>
<dbReference type="GO" id="GO:0051304">
    <property type="term" value="P:chromosome separation"/>
    <property type="evidence" value="ECO:0007669"/>
    <property type="project" value="InterPro"/>
</dbReference>
<evidence type="ECO:0000256" key="1">
    <source>
        <dbReference type="ARBA" id="ARBA00022490"/>
    </source>
</evidence>
<dbReference type="InterPro" id="IPR036388">
    <property type="entry name" value="WH-like_DNA-bd_sf"/>
</dbReference>
<dbReference type="InterPro" id="IPR036390">
    <property type="entry name" value="WH_DNA-bd_sf"/>
</dbReference>
<dbReference type="EMBL" id="QUZM01000003">
    <property type="protein sequence ID" value="RFF42245.1"/>
    <property type="molecule type" value="Genomic_DNA"/>
</dbReference>
<feature type="compositionally biased region" description="Low complexity" evidence="5">
    <location>
        <begin position="234"/>
        <end position="251"/>
    </location>
</feature>
<evidence type="ECO:0000256" key="4">
    <source>
        <dbReference type="ARBA" id="ARBA00023306"/>
    </source>
</evidence>
<feature type="region of interest" description="Disordered" evidence="5">
    <location>
        <begin position="234"/>
        <end position="427"/>
    </location>
</feature>
<dbReference type="PANTHER" id="PTHR34298:SF2">
    <property type="entry name" value="SEGREGATION AND CONDENSATION PROTEIN B"/>
    <property type="match status" value="1"/>
</dbReference>
<gene>
    <name evidence="6" type="primary">scpB</name>
    <name evidence="6" type="ORF">DZD52_02255</name>
</gene>
<feature type="compositionally biased region" description="Basic and acidic residues" evidence="5">
    <location>
        <begin position="416"/>
        <end position="427"/>
    </location>
</feature>
<sequence length="427" mass="45255">MRRCNSPANSTTAMPPTNPSEADHRMDQALITRIIEAALLASSQPLTLAQLQGLFPEEEPAPPGSVERALELLREGCAERGVELVEVASGFRFQVKADVHGWVARLWTERRTKYTRATLETLALIAYRQPITRGEIEQVRGVAVSSNIIQALEEREWIRVVGHRDVPGKPALFGTTKGFLDYFGLKRLDELPPLSELKDIAELEPQLPLDRDGQLDGVVPASAAVDAAQDQADADAAGAAGADADATADGADVGDAEADADADAEAAADAKAEDSDTSDLQDGSEAPKAHAMANPDSNTEAANDHQANTGRDAAIDTDADQHAPEPASDAGLDQQHHALDAAIDTEATDAVSAQIPQHPEHGSAHDQHNQHPDNAREGDPDTAPGTRADAVNEDEDNAVATTTVAVDEADSDPEADPQRVGRSQTHE</sequence>
<feature type="region of interest" description="Disordered" evidence="5">
    <location>
        <begin position="1"/>
        <end position="22"/>
    </location>
</feature>
<keyword evidence="1" id="KW-0963">Cytoplasm</keyword>
<evidence type="ECO:0000256" key="3">
    <source>
        <dbReference type="ARBA" id="ARBA00022829"/>
    </source>
</evidence>
<dbReference type="SUPFAM" id="SSF46785">
    <property type="entry name" value="Winged helix' DNA-binding domain"/>
    <property type="match status" value="2"/>
</dbReference>
<keyword evidence="3" id="KW-0159">Chromosome partition</keyword>
<dbReference type="Pfam" id="PF04079">
    <property type="entry name" value="SMC_ScpB"/>
    <property type="match status" value="1"/>
</dbReference>
<proteinExistence type="predicted"/>
<feature type="compositionally biased region" description="Basic and acidic residues" evidence="5">
    <location>
        <begin position="358"/>
        <end position="379"/>
    </location>
</feature>
<dbReference type="OrthoDB" id="9806226at2"/>
<reference evidence="6 7" key="1">
    <citation type="submission" date="2018-08" db="EMBL/GenBank/DDBJ databases">
        <title>Genome sequencing of X. nasturtii WHRI 8984.</title>
        <authorList>
            <person name="Studholme D.J."/>
            <person name="Mchugh J."/>
            <person name="Vicente J."/>
        </authorList>
    </citation>
    <scope>NUCLEOTIDE SEQUENCE [LARGE SCALE GENOMIC DNA]</scope>
    <source>
        <strain evidence="6 7">WHRI 8984</strain>
    </source>
</reference>
<dbReference type="GO" id="GO:0051301">
    <property type="term" value="P:cell division"/>
    <property type="evidence" value="ECO:0007669"/>
    <property type="project" value="UniProtKB-KW"/>
</dbReference>